<dbReference type="InterPro" id="IPR021799">
    <property type="entry name" value="PIN-like_prokaryotic"/>
</dbReference>
<reference evidence="1" key="1">
    <citation type="submission" date="2020-01" db="EMBL/GenBank/DDBJ databases">
        <authorList>
            <person name="Meier V. D."/>
            <person name="Meier V D."/>
        </authorList>
    </citation>
    <scope>NUCLEOTIDE SEQUENCE</scope>
    <source>
        <strain evidence="1">HLG_WM_MAG_02</strain>
    </source>
</reference>
<proteinExistence type="predicted"/>
<dbReference type="AlphaFoldDB" id="A0A6S6SE65"/>
<dbReference type="PANTHER" id="PTHR39550:SF1">
    <property type="entry name" value="SLL0658 PROTEIN"/>
    <property type="match status" value="1"/>
</dbReference>
<dbReference type="PANTHER" id="PTHR39550">
    <property type="entry name" value="SLL0658 PROTEIN"/>
    <property type="match status" value="1"/>
</dbReference>
<name>A0A6S6SE65_9BACT</name>
<evidence type="ECO:0000313" key="1">
    <source>
        <dbReference type="EMBL" id="CAA6805875.1"/>
    </source>
</evidence>
<dbReference type="Pfam" id="PF11848">
    <property type="entry name" value="DUF3368"/>
    <property type="match status" value="1"/>
</dbReference>
<gene>
    <name evidence="1" type="ORF">HELGO_WM32462</name>
</gene>
<organism evidence="1">
    <name type="scientific">uncultured Sulfurovum sp</name>
    <dbReference type="NCBI Taxonomy" id="269237"/>
    <lineage>
        <taxon>Bacteria</taxon>
        <taxon>Pseudomonadati</taxon>
        <taxon>Campylobacterota</taxon>
        <taxon>Epsilonproteobacteria</taxon>
        <taxon>Campylobacterales</taxon>
        <taxon>Sulfurovaceae</taxon>
        <taxon>Sulfurovum</taxon>
        <taxon>environmental samples</taxon>
    </lineage>
</organism>
<accession>A0A6S6SE65</accession>
<sequence length="157" mass="18137">MIVVSNATPIISLASIDKIDILKHFFDRVYIAQAVYDEIKSKRAFGYQEIDDDFFQIEHIKDDFSQNILLNDLDLGEAQTIVLAKEMGADIVLIDETIGYNIAKSQELNVKRTLSFLIASKKRGYIDEVKPLLDEMIDKGRWISRKVYRDVLRFCDE</sequence>
<dbReference type="EMBL" id="CACVAZ010000027">
    <property type="protein sequence ID" value="CAA6805875.1"/>
    <property type="molecule type" value="Genomic_DNA"/>
</dbReference>
<protein>
    <submittedName>
        <fullName evidence="1">Nucleic acid-binding protein</fullName>
    </submittedName>
</protein>